<evidence type="ECO:0000256" key="2">
    <source>
        <dbReference type="ARBA" id="ARBA00022517"/>
    </source>
</evidence>
<evidence type="ECO:0000256" key="1">
    <source>
        <dbReference type="ARBA" id="ARBA00022490"/>
    </source>
</evidence>
<feature type="domain" description="Ribosome maturation factor RimM PRC barrel" evidence="7">
    <location>
        <begin position="100"/>
        <end position="166"/>
    </location>
</feature>
<dbReference type="InterPro" id="IPR056792">
    <property type="entry name" value="PRC_RimM"/>
</dbReference>
<comment type="similarity">
    <text evidence="5">Belongs to the RimM family.</text>
</comment>
<dbReference type="PANTHER" id="PTHR33692:SF1">
    <property type="entry name" value="RIBOSOME MATURATION FACTOR RIMM"/>
    <property type="match status" value="1"/>
</dbReference>
<dbReference type="RefSeq" id="WP_026746162.1">
    <property type="nucleotide sequence ID" value="NZ_AP019823.1"/>
</dbReference>
<reference evidence="8 9" key="1">
    <citation type="submission" date="2019-07" db="EMBL/GenBank/DDBJ databases">
        <title>Complete Genome Sequence of Leptotrichia hofstadii Strain JCM16775.</title>
        <authorList>
            <person name="Watanabe S."/>
            <person name="Cui L."/>
        </authorList>
    </citation>
    <scope>NUCLEOTIDE SEQUENCE [LARGE SCALE GENOMIC DNA]</scope>
    <source>
        <strain evidence="8 9">JCM16775</strain>
    </source>
</reference>
<dbReference type="Proteomes" id="UP000321892">
    <property type="component" value="Chromosome"/>
</dbReference>
<dbReference type="GO" id="GO:0006364">
    <property type="term" value="P:rRNA processing"/>
    <property type="evidence" value="ECO:0007669"/>
    <property type="project" value="UniProtKB-UniRule"/>
</dbReference>
<gene>
    <name evidence="5" type="primary">rimM</name>
    <name evidence="8" type="ORF">JCM16775_1473</name>
</gene>
<evidence type="ECO:0000259" key="7">
    <source>
        <dbReference type="Pfam" id="PF24986"/>
    </source>
</evidence>
<keyword evidence="1 5" id="KW-0963">Cytoplasm</keyword>
<dbReference type="Gene3D" id="2.40.30.60">
    <property type="entry name" value="RimM"/>
    <property type="match status" value="1"/>
</dbReference>
<feature type="domain" description="RimM N-terminal" evidence="6">
    <location>
        <begin position="7"/>
        <end position="87"/>
    </location>
</feature>
<dbReference type="InterPro" id="IPR036976">
    <property type="entry name" value="RimM_N_sf"/>
</dbReference>
<dbReference type="Gene3D" id="2.30.30.240">
    <property type="entry name" value="PRC-barrel domain"/>
    <property type="match status" value="1"/>
</dbReference>
<evidence type="ECO:0000313" key="9">
    <source>
        <dbReference type="Proteomes" id="UP000321892"/>
    </source>
</evidence>
<dbReference type="GO" id="GO:0043022">
    <property type="term" value="F:ribosome binding"/>
    <property type="evidence" value="ECO:0007669"/>
    <property type="project" value="InterPro"/>
</dbReference>
<comment type="function">
    <text evidence="5">An accessory protein needed during the final step in the assembly of 30S ribosomal subunit, possibly for assembly of the head region. Essential for efficient processing of 16S rRNA. May be needed both before and after RbfA during the maturation of 16S rRNA. It has affinity for free ribosomal 30S subunits but not for 70S ribosomes.</text>
</comment>
<comment type="domain">
    <text evidence="5">The PRC barrel domain binds ribosomal protein uS19.</text>
</comment>
<dbReference type="SUPFAM" id="SSF50447">
    <property type="entry name" value="Translation proteins"/>
    <property type="match status" value="1"/>
</dbReference>
<comment type="subcellular location">
    <subcellularLocation>
        <location evidence="5">Cytoplasm</location>
    </subcellularLocation>
</comment>
<dbReference type="GO" id="GO:0005737">
    <property type="term" value="C:cytoplasm"/>
    <property type="evidence" value="ECO:0007669"/>
    <property type="project" value="UniProtKB-SubCell"/>
</dbReference>
<dbReference type="HAMAP" id="MF_00014">
    <property type="entry name" value="Ribosome_mat_RimM"/>
    <property type="match status" value="1"/>
</dbReference>
<comment type="subunit">
    <text evidence="5">Binds ribosomal protein uS19.</text>
</comment>
<protein>
    <recommendedName>
        <fullName evidence="5">Ribosome maturation factor RimM</fullName>
    </recommendedName>
</protein>
<dbReference type="KEGG" id="lhf:JCM16775_1473"/>
<dbReference type="InterPro" id="IPR009000">
    <property type="entry name" value="Transl_B-barrel_sf"/>
</dbReference>
<dbReference type="GO" id="GO:0042274">
    <property type="term" value="P:ribosomal small subunit biogenesis"/>
    <property type="evidence" value="ECO:0007669"/>
    <property type="project" value="UniProtKB-UniRule"/>
</dbReference>
<evidence type="ECO:0000259" key="6">
    <source>
        <dbReference type="Pfam" id="PF01782"/>
    </source>
</evidence>
<keyword evidence="3 5" id="KW-0698">rRNA processing</keyword>
<evidence type="ECO:0000313" key="8">
    <source>
        <dbReference type="EMBL" id="BBM38764.1"/>
    </source>
</evidence>
<dbReference type="NCBIfam" id="TIGR02273">
    <property type="entry name" value="16S_RimM"/>
    <property type="match status" value="1"/>
</dbReference>
<dbReference type="SUPFAM" id="SSF50346">
    <property type="entry name" value="PRC-barrel domain"/>
    <property type="match status" value="1"/>
</dbReference>
<sequence>MENLINIGTIVGTHHLRGSVKINSIFENIELIENERVLLEKNDKKKLFVVKNVKRLNDKKAILDFEGIDNIDAAKELNGYKVKIRRDLLPERNEEEFYVKDLFGIEVFSENEKIGEVTDVMETAAHNILIIEDIVTKKEIMIPLIDEFVTKIDFSNNRIEVTLIDGMRE</sequence>
<dbReference type="EMBL" id="AP019823">
    <property type="protein sequence ID" value="BBM38764.1"/>
    <property type="molecule type" value="Genomic_DNA"/>
</dbReference>
<name>A0A510JHK3_9FUSO</name>
<proteinExistence type="inferred from homology"/>
<evidence type="ECO:0000256" key="3">
    <source>
        <dbReference type="ARBA" id="ARBA00022552"/>
    </source>
</evidence>
<dbReference type="GO" id="GO:0005840">
    <property type="term" value="C:ribosome"/>
    <property type="evidence" value="ECO:0007669"/>
    <property type="project" value="InterPro"/>
</dbReference>
<dbReference type="AlphaFoldDB" id="A0A510JHK3"/>
<keyword evidence="4 5" id="KW-0143">Chaperone</keyword>
<organism evidence="8 9">
    <name type="scientific">Leptotrichia hofstadii</name>
    <dbReference type="NCBI Taxonomy" id="157688"/>
    <lineage>
        <taxon>Bacteria</taxon>
        <taxon>Fusobacteriati</taxon>
        <taxon>Fusobacteriota</taxon>
        <taxon>Fusobacteriia</taxon>
        <taxon>Fusobacteriales</taxon>
        <taxon>Leptotrichiaceae</taxon>
        <taxon>Leptotrichia</taxon>
    </lineage>
</organism>
<dbReference type="Pfam" id="PF24986">
    <property type="entry name" value="PRC_RimM"/>
    <property type="match status" value="1"/>
</dbReference>
<dbReference type="PANTHER" id="PTHR33692">
    <property type="entry name" value="RIBOSOME MATURATION FACTOR RIMM"/>
    <property type="match status" value="1"/>
</dbReference>
<dbReference type="Pfam" id="PF01782">
    <property type="entry name" value="RimM"/>
    <property type="match status" value="1"/>
</dbReference>
<dbReference type="InterPro" id="IPR002676">
    <property type="entry name" value="RimM_N"/>
</dbReference>
<keyword evidence="2 5" id="KW-0690">Ribosome biogenesis</keyword>
<evidence type="ECO:0000256" key="4">
    <source>
        <dbReference type="ARBA" id="ARBA00023186"/>
    </source>
</evidence>
<accession>A0A510JHK3</accession>
<dbReference type="OrthoDB" id="9810331at2"/>
<dbReference type="InterPro" id="IPR011961">
    <property type="entry name" value="RimM"/>
</dbReference>
<keyword evidence="9" id="KW-1185">Reference proteome</keyword>
<dbReference type="InterPro" id="IPR011033">
    <property type="entry name" value="PRC_barrel-like_sf"/>
</dbReference>
<evidence type="ECO:0000256" key="5">
    <source>
        <dbReference type="HAMAP-Rule" id="MF_00014"/>
    </source>
</evidence>